<feature type="domain" description="SWEET-like" evidence="10">
    <location>
        <begin position="2"/>
        <end position="160"/>
    </location>
</feature>
<dbReference type="EC" id="2.3.2.27" evidence="4"/>
<evidence type="ECO:0000256" key="7">
    <source>
        <dbReference type="ARBA" id="ARBA00022786"/>
    </source>
</evidence>
<keyword evidence="9" id="KW-0472">Membrane</keyword>
<accession>N1QRK1</accession>
<protein>
    <recommendedName>
        <fullName evidence="4">RING-type E3 ubiquitin transferase</fullName>
        <ecNumber evidence="4">2.3.2.27</ecNumber>
    </recommendedName>
</protein>
<evidence type="ECO:0000256" key="6">
    <source>
        <dbReference type="ARBA" id="ARBA00022692"/>
    </source>
</evidence>
<proteinExistence type="predicted"/>
<dbReference type="ExpressionAtlas" id="N1QRK1">
    <property type="expression patterns" value="baseline"/>
</dbReference>
<evidence type="ECO:0000256" key="3">
    <source>
        <dbReference type="ARBA" id="ARBA00004906"/>
    </source>
</evidence>
<evidence type="ECO:0000256" key="8">
    <source>
        <dbReference type="ARBA" id="ARBA00022989"/>
    </source>
</evidence>
<keyword evidence="5" id="KW-0808">Transferase</keyword>
<dbReference type="PANTHER" id="PTHR33389">
    <property type="entry name" value="FAMILY PROTEIN, PUTATIVE (DUF2921)-RELATED"/>
    <property type="match status" value="1"/>
</dbReference>
<evidence type="ECO:0000256" key="4">
    <source>
        <dbReference type="ARBA" id="ARBA00012483"/>
    </source>
</evidence>
<evidence type="ECO:0000256" key="5">
    <source>
        <dbReference type="ARBA" id="ARBA00022679"/>
    </source>
</evidence>
<dbReference type="GO" id="GO:0061630">
    <property type="term" value="F:ubiquitin protein ligase activity"/>
    <property type="evidence" value="ECO:0007669"/>
    <property type="project" value="UniProtKB-EC"/>
</dbReference>
<keyword evidence="8" id="KW-1133">Transmembrane helix</keyword>
<name>N1QRK1_AEGTA</name>
<comment type="catalytic activity">
    <reaction evidence="1">
        <text>S-ubiquitinyl-[E2 ubiquitin-conjugating enzyme]-L-cysteine + [acceptor protein]-L-lysine = [E2 ubiquitin-conjugating enzyme]-L-cysteine + N(6)-ubiquitinyl-[acceptor protein]-L-lysine.</text>
        <dbReference type="EC" id="2.3.2.27"/>
    </reaction>
</comment>
<dbReference type="InterPro" id="IPR021319">
    <property type="entry name" value="DUF2921"/>
</dbReference>
<reference evidence="11" key="1">
    <citation type="submission" date="2015-06" db="UniProtKB">
        <authorList>
            <consortium name="EnsemblPlants"/>
        </authorList>
    </citation>
    <scope>IDENTIFICATION</scope>
</reference>
<keyword evidence="6" id="KW-0812">Transmembrane</keyword>
<evidence type="ECO:0000259" key="10">
    <source>
        <dbReference type="Pfam" id="PF11145"/>
    </source>
</evidence>
<comment type="subcellular location">
    <subcellularLocation>
        <location evidence="2">Endomembrane system</location>
        <topology evidence="2">Multi-pass membrane protein</topology>
    </subcellularLocation>
</comment>
<dbReference type="EnsemblPlants" id="EMT00114">
    <property type="protein sequence ID" value="EMT00114"/>
    <property type="gene ID" value="F775_43383"/>
</dbReference>
<evidence type="ECO:0000256" key="9">
    <source>
        <dbReference type="ARBA" id="ARBA00023136"/>
    </source>
</evidence>
<dbReference type="Pfam" id="PF11145">
    <property type="entry name" value="DUF2921"/>
    <property type="match status" value="1"/>
</dbReference>
<evidence type="ECO:0000256" key="1">
    <source>
        <dbReference type="ARBA" id="ARBA00000900"/>
    </source>
</evidence>
<dbReference type="GO" id="GO:0012505">
    <property type="term" value="C:endomembrane system"/>
    <property type="evidence" value="ECO:0007669"/>
    <property type="project" value="UniProtKB-SubCell"/>
</dbReference>
<evidence type="ECO:0000313" key="11">
    <source>
        <dbReference type="EnsemblPlants" id="EMT00114"/>
    </source>
</evidence>
<dbReference type="PANTHER" id="PTHR33389:SF7">
    <property type="entry name" value="OS01G0678000 PROTEIN"/>
    <property type="match status" value="1"/>
</dbReference>
<evidence type="ECO:0000256" key="2">
    <source>
        <dbReference type="ARBA" id="ARBA00004127"/>
    </source>
</evidence>
<comment type="pathway">
    <text evidence="3">Protein modification; protein ubiquitination.</text>
</comment>
<sequence length="173" mass="18520">MSERTVLWICLPLYALGGAFAAIIHGVNAHAMSGDPSMIGIGGWPATIWEDLVSYPGLILDGFLLPQVILNASLGKSRVGVISPWFHTGGTMVRVAPHVYDVVRAHIYKPSMHSSDLSASPHGDLFSIAWDVVIPCGVVLLAALLFLQQRLGGTTALPSQRRRSGGYEMVSSI</sequence>
<keyword evidence="7" id="KW-0833">Ubl conjugation pathway</keyword>
<dbReference type="AlphaFoldDB" id="N1QRK1"/>
<organism evidence="11">
    <name type="scientific">Aegilops tauschii</name>
    <name type="common">Tausch's goatgrass</name>
    <name type="synonym">Aegilops squarrosa</name>
    <dbReference type="NCBI Taxonomy" id="37682"/>
    <lineage>
        <taxon>Eukaryota</taxon>
        <taxon>Viridiplantae</taxon>
        <taxon>Streptophyta</taxon>
        <taxon>Embryophyta</taxon>
        <taxon>Tracheophyta</taxon>
        <taxon>Spermatophyta</taxon>
        <taxon>Magnoliopsida</taxon>
        <taxon>Liliopsida</taxon>
        <taxon>Poales</taxon>
        <taxon>Poaceae</taxon>
        <taxon>BOP clade</taxon>
        <taxon>Pooideae</taxon>
        <taxon>Triticodae</taxon>
        <taxon>Triticeae</taxon>
        <taxon>Triticinae</taxon>
        <taxon>Aegilops</taxon>
    </lineage>
</organism>